<sequence length="92" mass="10531">MPKVADNPQRNRYEIFTDEGELAGFSTYSVRDGVITFLHTEVDMAYEGQGLGGRLVKGELEDSRARGFKVVPRCPFVKEYMSRHPEYEDLRA</sequence>
<protein>
    <recommendedName>
        <fullName evidence="1">N-acetyltransferase domain-containing protein</fullName>
    </recommendedName>
</protein>
<dbReference type="RefSeq" id="WP_123662399.1">
    <property type="nucleotide sequence ID" value="NZ_RJKE01000001.1"/>
</dbReference>
<evidence type="ECO:0000313" key="3">
    <source>
        <dbReference type="Proteomes" id="UP000272400"/>
    </source>
</evidence>
<feature type="domain" description="N-acetyltransferase" evidence="1">
    <location>
        <begin position="5"/>
        <end position="92"/>
    </location>
</feature>
<dbReference type="Proteomes" id="UP000272400">
    <property type="component" value="Unassembled WGS sequence"/>
</dbReference>
<evidence type="ECO:0000259" key="1">
    <source>
        <dbReference type="PROSITE" id="PS51729"/>
    </source>
</evidence>
<dbReference type="InterPro" id="IPR045057">
    <property type="entry name" value="Gcn5-rel_NAT"/>
</dbReference>
<dbReference type="AlphaFoldDB" id="A0A3N1CPT5"/>
<dbReference type="SUPFAM" id="SSF55729">
    <property type="entry name" value="Acyl-CoA N-acyltransferases (Nat)"/>
    <property type="match status" value="1"/>
</dbReference>
<proteinExistence type="predicted"/>
<comment type="caution">
    <text evidence="2">The sequence shown here is derived from an EMBL/GenBank/DDBJ whole genome shotgun (WGS) entry which is preliminary data.</text>
</comment>
<dbReference type="Pfam" id="PF14542">
    <property type="entry name" value="Acetyltransf_CG"/>
    <property type="match status" value="1"/>
</dbReference>
<reference evidence="2 3" key="1">
    <citation type="submission" date="2018-11" db="EMBL/GenBank/DDBJ databases">
        <title>Sequencing the genomes of 1000 actinobacteria strains.</title>
        <authorList>
            <person name="Klenk H.-P."/>
        </authorList>
    </citation>
    <scope>NUCLEOTIDE SEQUENCE [LARGE SCALE GENOMIC DNA]</scope>
    <source>
        <strain evidence="2 3">DSM 44254</strain>
    </source>
</reference>
<dbReference type="InterPro" id="IPR031165">
    <property type="entry name" value="GNAT_YJDJ"/>
</dbReference>
<accession>A0A3N1CPT5</accession>
<dbReference type="PANTHER" id="PTHR31435:SF10">
    <property type="entry name" value="BSR4717 PROTEIN"/>
    <property type="match status" value="1"/>
</dbReference>
<dbReference type="InterPro" id="IPR016181">
    <property type="entry name" value="Acyl_CoA_acyltransferase"/>
</dbReference>
<keyword evidence="3" id="KW-1185">Reference proteome</keyword>
<organism evidence="2 3">
    <name type="scientific">Actinocorallia herbida</name>
    <dbReference type="NCBI Taxonomy" id="58109"/>
    <lineage>
        <taxon>Bacteria</taxon>
        <taxon>Bacillati</taxon>
        <taxon>Actinomycetota</taxon>
        <taxon>Actinomycetes</taxon>
        <taxon>Streptosporangiales</taxon>
        <taxon>Thermomonosporaceae</taxon>
        <taxon>Actinocorallia</taxon>
    </lineage>
</organism>
<dbReference type="OrthoDB" id="5405911at2"/>
<dbReference type="PANTHER" id="PTHR31435">
    <property type="entry name" value="PROTEIN NATD1"/>
    <property type="match status" value="1"/>
</dbReference>
<name>A0A3N1CPT5_9ACTN</name>
<dbReference type="Gene3D" id="3.40.630.30">
    <property type="match status" value="1"/>
</dbReference>
<gene>
    <name evidence="2" type="ORF">EDD29_0819</name>
</gene>
<dbReference type="EMBL" id="RJKE01000001">
    <property type="protein sequence ID" value="ROO83320.1"/>
    <property type="molecule type" value="Genomic_DNA"/>
</dbReference>
<evidence type="ECO:0000313" key="2">
    <source>
        <dbReference type="EMBL" id="ROO83320.1"/>
    </source>
</evidence>
<dbReference type="PROSITE" id="PS51729">
    <property type="entry name" value="GNAT_YJDJ"/>
    <property type="match status" value="1"/>
</dbReference>